<dbReference type="EMBL" id="VSSQ01007742">
    <property type="protein sequence ID" value="MPM36841.1"/>
    <property type="molecule type" value="Genomic_DNA"/>
</dbReference>
<accession>A0A644ZA41</accession>
<name>A0A644ZA41_9ZZZZ</name>
<reference evidence="2" key="1">
    <citation type="submission" date="2019-08" db="EMBL/GenBank/DDBJ databases">
        <authorList>
            <person name="Kucharzyk K."/>
            <person name="Murdoch R.W."/>
            <person name="Higgins S."/>
            <person name="Loffler F."/>
        </authorList>
    </citation>
    <scope>NUCLEOTIDE SEQUENCE</scope>
</reference>
<feature type="region of interest" description="Disordered" evidence="1">
    <location>
        <begin position="198"/>
        <end position="235"/>
    </location>
</feature>
<organism evidence="2">
    <name type="scientific">bioreactor metagenome</name>
    <dbReference type="NCBI Taxonomy" id="1076179"/>
    <lineage>
        <taxon>unclassified sequences</taxon>
        <taxon>metagenomes</taxon>
        <taxon>ecological metagenomes</taxon>
    </lineage>
</organism>
<protein>
    <submittedName>
        <fullName evidence="2">Uncharacterized protein</fullName>
    </submittedName>
</protein>
<feature type="compositionally biased region" description="Basic and acidic residues" evidence="1">
    <location>
        <begin position="213"/>
        <end position="228"/>
    </location>
</feature>
<gene>
    <name evidence="2" type="ORF">SDC9_83445</name>
</gene>
<sequence>MIEPDVRNDREFRRVDYVCRIKLSAHADFEDDDIDVPSKKELESDDRNQFKLGRLIRHRVRKGTHIRGDSREFFIANGFAVHLHAFVKAVDKRRDVKPSAVARCGEDAREHRRGGTFAVRAGNMDELQRAVRVADAFQQFVGAFKTETAAAPGDLMDIRQRLFVVHRALRQSILNRRTFLEEVCALCLIADQPVKQADNQRVGDGYHGNGKRARGEHAEKRDSKECGKRKTFKQK</sequence>
<comment type="caution">
    <text evidence="2">The sequence shown here is derived from an EMBL/GenBank/DDBJ whole genome shotgun (WGS) entry which is preliminary data.</text>
</comment>
<dbReference type="AlphaFoldDB" id="A0A644ZA41"/>
<evidence type="ECO:0000313" key="2">
    <source>
        <dbReference type="EMBL" id="MPM36841.1"/>
    </source>
</evidence>
<evidence type="ECO:0000256" key="1">
    <source>
        <dbReference type="SAM" id="MobiDB-lite"/>
    </source>
</evidence>
<proteinExistence type="predicted"/>